<organism evidence="1 2">
    <name type="scientific">Vibrio vulnificus</name>
    <dbReference type="NCBI Taxonomy" id="672"/>
    <lineage>
        <taxon>Bacteria</taxon>
        <taxon>Pseudomonadati</taxon>
        <taxon>Pseudomonadota</taxon>
        <taxon>Gammaproteobacteria</taxon>
        <taxon>Vibrionales</taxon>
        <taxon>Vibrionaceae</taxon>
        <taxon>Vibrio</taxon>
    </lineage>
</organism>
<accession>A0AAN1PW16</accession>
<protein>
    <submittedName>
        <fullName evidence="1">Uncharacterized protein</fullName>
    </submittedName>
</protein>
<gene>
    <name evidence="1" type="ORF">FORC53_4833</name>
</gene>
<proteinExistence type="predicted"/>
<sequence length="187" mass="21272">MTNHLKPDRINEIENCNARHCLSQENPVQEEFMLRAYSQNHYSNKEDFLAAILPFIGEGLLLDLHSEMIDKYGMPKLGTSRVSYVSKKVVFKVPISQDGFKYNDFELSLLSSNIEGGAVYGHTRLAKPMGIDVIAMEIIERAEIEDIESRLGSVPDWIYEIDMGQVGFNSKGVLKAYDYADILDRLY</sequence>
<dbReference type="EMBL" id="CP019292">
    <property type="protein sequence ID" value="AXX63172.1"/>
    <property type="molecule type" value="Genomic_DNA"/>
</dbReference>
<reference evidence="1 2" key="1">
    <citation type="submission" date="2017-03" db="EMBL/GenBank/DDBJ databases">
        <title>Complete Genome Sequence of Vibrio vulnificus FORC_053.</title>
        <authorList>
            <consortium name="Food-borne Pathogen Omics Research Center"/>
            <person name="Chung H.Y."/>
            <person name="Na E.J."/>
            <person name="Song J.S."/>
            <person name="Kim H."/>
            <person name="Lee J.-H."/>
            <person name="Ryu S."/>
            <person name="Choi S.H."/>
        </authorList>
    </citation>
    <scope>NUCLEOTIDE SEQUENCE [LARGE SCALE GENOMIC DNA]</scope>
    <source>
        <strain evidence="1 2">FORC_053</strain>
    </source>
</reference>
<name>A0AAN1PW16_VIBVL</name>
<dbReference type="Proteomes" id="UP000263418">
    <property type="component" value="Chromosome 3"/>
</dbReference>
<evidence type="ECO:0000313" key="1">
    <source>
        <dbReference type="EMBL" id="AXX63172.1"/>
    </source>
</evidence>
<evidence type="ECO:0000313" key="2">
    <source>
        <dbReference type="Proteomes" id="UP000263418"/>
    </source>
</evidence>
<dbReference type="AlphaFoldDB" id="A0AAN1PW16"/>